<reference evidence="1 2" key="1">
    <citation type="submission" date="2022-11" db="EMBL/GenBank/DDBJ databases">
        <title>Spartinivicinus poritis sp. nov., isolated from scleractinian coral Porites lutea.</title>
        <authorList>
            <person name="Zhang G."/>
            <person name="Cai L."/>
            <person name="Wei Q."/>
        </authorList>
    </citation>
    <scope>NUCLEOTIDE SEQUENCE [LARGE SCALE GENOMIC DNA]</scope>
    <source>
        <strain evidence="1 2">A2-2</strain>
    </source>
</reference>
<dbReference type="RefSeq" id="WP_274692119.1">
    <property type="nucleotide sequence ID" value="NZ_JAPMOU010000088.1"/>
</dbReference>
<evidence type="ECO:0000313" key="1">
    <source>
        <dbReference type="EMBL" id="MDE1465816.1"/>
    </source>
</evidence>
<accession>A0ABT5UHG5</accession>
<organism evidence="1 2">
    <name type="scientific">Spartinivicinus poritis</name>
    <dbReference type="NCBI Taxonomy" id="2994640"/>
    <lineage>
        <taxon>Bacteria</taxon>
        <taxon>Pseudomonadati</taxon>
        <taxon>Pseudomonadota</taxon>
        <taxon>Gammaproteobacteria</taxon>
        <taxon>Oceanospirillales</taxon>
        <taxon>Zooshikellaceae</taxon>
        <taxon>Spartinivicinus</taxon>
    </lineage>
</organism>
<comment type="caution">
    <text evidence="1">The sequence shown here is derived from an EMBL/GenBank/DDBJ whole genome shotgun (WGS) entry which is preliminary data.</text>
</comment>
<keyword evidence="2" id="KW-1185">Reference proteome</keyword>
<dbReference type="EMBL" id="JAPMOU010000088">
    <property type="protein sequence ID" value="MDE1465816.1"/>
    <property type="molecule type" value="Genomic_DNA"/>
</dbReference>
<sequence>MGSNTTNSNTISFDTCNPCDDTLFGIAEKLARDESLVVAEKVCGIGKAEIGDNRSNDDDSFAQPQSLKLRGTFGPDQIPPIDASKIDSGLLDTDRIPSLSADTITSGEFNIDRIPSLSANKIGSGQFRPNQIPGLSANKINSGQFSSHRIPGLHASKIISGQFDAERLPSLNGDRIQDGAICSNHIKNLQIVDSHIKSVSGSKIADSSISDAQIKELHSAKLYERVPNSLEIEDQSEPGIRAGRLLLNHSDDAIHAPPSRLLVSKANPTTSSTDPNNFPQNYIFTHSALDLWLRTPNTNPTPGAEPPSPLPAIHASHIFGTLPNNTISPDIISFPPHTEVRTIQSQTVLVSPVSTHRTLSVGSVSFNPAFTHPPFIIAMLVSSVDINGQTLSPNQLGSLDLRAVGANVSSFRLYVRHWQHINLHSVVIRYLAIAPP</sequence>
<proteinExistence type="predicted"/>
<protein>
    <submittedName>
        <fullName evidence="1">Uncharacterized protein</fullName>
    </submittedName>
</protein>
<dbReference type="Proteomes" id="UP001528823">
    <property type="component" value="Unassembled WGS sequence"/>
</dbReference>
<gene>
    <name evidence="1" type="ORF">ORQ98_28015</name>
</gene>
<evidence type="ECO:0000313" key="2">
    <source>
        <dbReference type="Proteomes" id="UP001528823"/>
    </source>
</evidence>
<name>A0ABT5UHG5_9GAMM</name>